<evidence type="ECO:0000259" key="5">
    <source>
        <dbReference type="Pfam" id="PF00149"/>
    </source>
</evidence>
<evidence type="ECO:0000313" key="9">
    <source>
        <dbReference type="Proteomes" id="UP001189429"/>
    </source>
</evidence>
<evidence type="ECO:0000259" key="6">
    <source>
        <dbReference type="Pfam" id="PF14008"/>
    </source>
</evidence>
<proteinExistence type="inferred from homology"/>
<dbReference type="Pfam" id="PF16656">
    <property type="entry name" value="Pur_ac_phosph_N"/>
    <property type="match status" value="1"/>
</dbReference>
<dbReference type="Pfam" id="PF00149">
    <property type="entry name" value="Metallophos"/>
    <property type="match status" value="1"/>
</dbReference>
<dbReference type="InterPro" id="IPR008963">
    <property type="entry name" value="Purple_acid_Pase-like_N"/>
</dbReference>
<evidence type="ECO:0000256" key="3">
    <source>
        <dbReference type="ARBA" id="ARBA00023180"/>
    </source>
</evidence>
<accession>A0ABN9RJV6</accession>
<dbReference type="InterPro" id="IPR015914">
    <property type="entry name" value="PAPs_N"/>
</dbReference>
<sequence>MWAPSLVSYGTASGALARVAKGSAQIYSCQEPSCGGPYTSGHLHRAVLGESEGGLQPGVRYFYRCGGGEHGDVFSFVMPHRRLQARPTVIAILGDPGQTEQSEHTFSHIRAADPLVTVLAGDLSYADCHQPRWDSYGRLAEPLAARVPVMSVAGNHEEEPPWACGLSMNASFAAYNARYRNPSAASGSSSNMFYSFESAGVHFLMLASYADFSEASDQLAWLRRDLAKVDRGATPWLVAMVHAPWYNSNYAHARDPEGYKMKAAMERLLRDAKLDAMFAGHVHAYERIHRVFDDELDPCAPAYFNIGAGGNREGISGWYDPNPREWSAVRDGNYGHALLTVHNATHAHFTWHRNREEETTVFDEVWLTKDPKCWPATDSSMVLDGDWLFNLV</sequence>
<comment type="similarity">
    <text evidence="4">Belongs to the metallophosphoesterase superfamily. Purple acid phosphatase family.</text>
</comment>
<dbReference type="SUPFAM" id="SSF56300">
    <property type="entry name" value="Metallo-dependent phosphatases"/>
    <property type="match status" value="1"/>
</dbReference>
<dbReference type="Gene3D" id="3.60.21.10">
    <property type="match status" value="1"/>
</dbReference>
<dbReference type="PANTHER" id="PTHR22953:SF153">
    <property type="entry name" value="PURPLE ACID PHOSPHATASE"/>
    <property type="match status" value="1"/>
</dbReference>
<dbReference type="SUPFAM" id="SSF49363">
    <property type="entry name" value="Purple acid phosphatase, N-terminal domain"/>
    <property type="match status" value="1"/>
</dbReference>
<gene>
    <name evidence="8" type="ORF">PCOR1329_LOCUS20609</name>
</gene>
<dbReference type="InterPro" id="IPR041792">
    <property type="entry name" value="MPP_PAP"/>
</dbReference>
<feature type="domain" description="Purple acid phosphatase C-terminal" evidence="6">
    <location>
        <begin position="300"/>
        <end position="364"/>
    </location>
</feature>
<evidence type="ECO:0000256" key="4">
    <source>
        <dbReference type="RuleBase" id="RU361203"/>
    </source>
</evidence>
<dbReference type="InterPro" id="IPR004843">
    <property type="entry name" value="Calcineurin-like_PHP"/>
</dbReference>
<dbReference type="EC" id="3.1.3.2" evidence="4"/>
<dbReference type="InterPro" id="IPR039331">
    <property type="entry name" value="PAPs-like"/>
</dbReference>
<reference evidence="8" key="1">
    <citation type="submission" date="2023-10" db="EMBL/GenBank/DDBJ databases">
        <authorList>
            <person name="Chen Y."/>
            <person name="Shah S."/>
            <person name="Dougan E. K."/>
            <person name="Thang M."/>
            <person name="Chan C."/>
        </authorList>
    </citation>
    <scope>NUCLEOTIDE SEQUENCE [LARGE SCALE GENOMIC DNA]</scope>
</reference>
<protein>
    <recommendedName>
        <fullName evidence="4">Purple acid phosphatase</fullName>
        <ecNumber evidence="4">3.1.3.2</ecNumber>
    </recommendedName>
</protein>
<dbReference type="EMBL" id="CAUYUJ010006681">
    <property type="protein sequence ID" value="CAK0818268.1"/>
    <property type="molecule type" value="Genomic_DNA"/>
</dbReference>
<keyword evidence="3" id="KW-0325">Glycoprotein</keyword>
<dbReference type="Proteomes" id="UP001189429">
    <property type="component" value="Unassembled WGS sequence"/>
</dbReference>
<comment type="catalytic activity">
    <reaction evidence="4">
        <text>a phosphate monoester + H2O = an alcohol + phosphate</text>
        <dbReference type="Rhea" id="RHEA:15017"/>
        <dbReference type="ChEBI" id="CHEBI:15377"/>
        <dbReference type="ChEBI" id="CHEBI:30879"/>
        <dbReference type="ChEBI" id="CHEBI:43474"/>
        <dbReference type="ChEBI" id="CHEBI:67140"/>
        <dbReference type="EC" id="3.1.3.2"/>
    </reaction>
</comment>
<evidence type="ECO:0000256" key="2">
    <source>
        <dbReference type="ARBA" id="ARBA00022801"/>
    </source>
</evidence>
<organism evidence="8 9">
    <name type="scientific">Prorocentrum cordatum</name>
    <dbReference type="NCBI Taxonomy" id="2364126"/>
    <lineage>
        <taxon>Eukaryota</taxon>
        <taxon>Sar</taxon>
        <taxon>Alveolata</taxon>
        <taxon>Dinophyceae</taxon>
        <taxon>Prorocentrales</taxon>
        <taxon>Prorocentraceae</taxon>
        <taxon>Prorocentrum</taxon>
    </lineage>
</organism>
<dbReference type="InterPro" id="IPR029052">
    <property type="entry name" value="Metallo-depent_PP-like"/>
</dbReference>
<comment type="caution">
    <text evidence="8">The sequence shown here is derived from an EMBL/GenBank/DDBJ whole genome shotgun (WGS) entry which is preliminary data.</text>
</comment>
<dbReference type="CDD" id="cd00839">
    <property type="entry name" value="MPP_PAPs"/>
    <property type="match status" value="1"/>
</dbReference>
<dbReference type="Gene3D" id="2.60.40.380">
    <property type="entry name" value="Purple acid phosphatase-like, N-terminal"/>
    <property type="match status" value="1"/>
</dbReference>
<dbReference type="PANTHER" id="PTHR22953">
    <property type="entry name" value="ACID PHOSPHATASE RELATED"/>
    <property type="match status" value="1"/>
</dbReference>
<evidence type="ECO:0000313" key="8">
    <source>
        <dbReference type="EMBL" id="CAK0818268.1"/>
    </source>
</evidence>
<feature type="domain" description="Purple acid phosphatase N-terminal" evidence="7">
    <location>
        <begin position="5"/>
        <end position="76"/>
    </location>
</feature>
<evidence type="ECO:0000256" key="1">
    <source>
        <dbReference type="ARBA" id="ARBA00022729"/>
    </source>
</evidence>
<dbReference type="Pfam" id="PF14008">
    <property type="entry name" value="Metallophos_C"/>
    <property type="match status" value="1"/>
</dbReference>
<keyword evidence="2 4" id="KW-0378">Hydrolase</keyword>
<keyword evidence="9" id="KW-1185">Reference proteome</keyword>
<name>A0ABN9RJV6_9DINO</name>
<dbReference type="InterPro" id="IPR025733">
    <property type="entry name" value="PAPs_C"/>
</dbReference>
<feature type="domain" description="Calcineurin-like phosphoesterase" evidence="5">
    <location>
        <begin position="90"/>
        <end position="285"/>
    </location>
</feature>
<evidence type="ECO:0000259" key="7">
    <source>
        <dbReference type="Pfam" id="PF16656"/>
    </source>
</evidence>
<keyword evidence="1" id="KW-0732">Signal</keyword>